<evidence type="ECO:0000256" key="1">
    <source>
        <dbReference type="ARBA" id="ARBA00004127"/>
    </source>
</evidence>
<keyword evidence="8" id="KW-1185">Reference proteome</keyword>
<dbReference type="EMBL" id="JBITMB010000002">
    <property type="protein sequence ID" value="MFI7440025.1"/>
    <property type="molecule type" value="Genomic_DNA"/>
</dbReference>
<feature type="domain" description="DUF202" evidence="6">
    <location>
        <begin position="12"/>
        <end position="80"/>
    </location>
</feature>
<evidence type="ECO:0000313" key="7">
    <source>
        <dbReference type="EMBL" id="MFI7440025.1"/>
    </source>
</evidence>
<dbReference type="RefSeq" id="WP_397019731.1">
    <property type="nucleotide sequence ID" value="NZ_JBITMB010000002.1"/>
</dbReference>
<feature type="transmembrane region" description="Helical" evidence="5">
    <location>
        <begin position="49"/>
        <end position="70"/>
    </location>
</feature>
<evidence type="ECO:0000256" key="2">
    <source>
        <dbReference type="ARBA" id="ARBA00022692"/>
    </source>
</evidence>
<evidence type="ECO:0000313" key="8">
    <source>
        <dbReference type="Proteomes" id="UP001612928"/>
    </source>
</evidence>
<evidence type="ECO:0000256" key="3">
    <source>
        <dbReference type="ARBA" id="ARBA00022989"/>
    </source>
</evidence>
<name>A0ABW7ZZS0_9ACTN</name>
<keyword evidence="4 5" id="KW-0472">Membrane</keyword>
<dbReference type="Pfam" id="PF02656">
    <property type="entry name" value="DUF202"/>
    <property type="match status" value="1"/>
</dbReference>
<protein>
    <submittedName>
        <fullName evidence="7">DUF202 domain-containing protein</fullName>
    </submittedName>
</protein>
<feature type="transmembrane region" description="Helical" evidence="5">
    <location>
        <begin position="23"/>
        <end position="43"/>
    </location>
</feature>
<gene>
    <name evidence="7" type="ORF">ACIBP5_08705</name>
</gene>
<dbReference type="Proteomes" id="UP001612928">
    <property type="component" value="Unassembled WGS sequence"/>
</dbReference>
<evidence type="ECO:0000259" key="6">
    <source>
        <dbReference type="Pfam" id="PF02656"/>
    </source>
</evidence>
<accession>A0ABW7ZZS0</accession>
<evidence type="ECO:0000256" key="5">
    <source>
        <dbReference type="SAM" id="Phobius"/>
    </source>
</evidence>
<comment type="subcellular location">
    <subcellularLocation>
        <location evidence="1">Endomembrane system</location>
        <topology evidence="1">Multi-pass membrane protein</topology>
    </subcellularLocation>
</comment>
<organism evidence="7 8">
    <name type="scientific">Nonomuraea indica</name>
    <dbReference type="NCBI Taxonomy" id="1581193"/>
    <lineage>
        <taxon>Bacteria</taxon>
        <taxon>Bacillati</taxon>
        <taxon>Actinomycetota</taxon>
        <taxon>Actinomycetes</taxon>
        <taxon>Streptosporangiales</taxon>
        <taxon>Streptosporangiaceae</taxon>
        <taxon>Nonomuraea</taxon>
    </lineage>
</organism>
<reference evidence="7 8" key="1">
    <citation type="submission" date="2024-10" db="EMBL/GenBank/DDBJ databases">
        <title>The Natural Products Discovery Center: Release of the First 8490 Sequenced Strains for Exploring Actinobacteria Biosynthetic Diversity.</title>
        <authorList>
            <person name="Kalkreuter E."/>
            <person name="Kautsar S.A."/>
            <person name="Yang D."/>
            <person name="Bader C.D."/>
            <person name="Teijaro C.N."/>
            <person name="Fluegel L."/>
            <person name="Davis C.M."/>
            <person name="Simpson J.R."/>
            <person name="Lauterbach L."/>
            <person name="Steele A.D."/>
            <person name="Gui C."/>
            <person name="Meng S."/>
            <person name="Li G."/>
            <person name="Viehrig K."/>
            <person name="Ye F."/>
            <person name="Su P."/>
            <person name="Kiefer A.F."/>
            <person name="Nichols A."/>
            <person name="Cepeda A.J."/>
            <person name="Yan W."/>
            <person name="Fan B."/>
            <person name="Jiang Y."/>
            <person name="Adhikari A."/>
            <person name="Zheng C.-J."/>
            <person name="Schuster L."/>
            <person name="Cowan T.M."/>
            <person name="Smanski M.J."/>
            <person name="Chevrette M.G."/>
            <person name="De Carvalho L.P.S."/>
            <person name="Shen B."/>
        </authorList>
    </citation>
    <scope>NUCLEOTIDE SEQUENCE [LARGE SCALE GENOMIC DNA]</scope>
    <source>
        <strain evidence="7 8">NPDC049503</strain>
    </source>
</reference>
<comment type="caution">
    <text evidence="7">The sequence shown here is derived from an EMBL/GenBank/DDBJ whole genome shotgun (WGS) entry which is preliminary data.</text>
</comment>
<keyword evidence="3 5" id="KW-1133">Transmembrane helix</keyword>
<proteinExistence type="predicted"/>
<dbReference type="InterPro" id="IPR003807">
    <property type="entry name" value="DUF202"/>
</dbReference>
<sequence>MSGPERSHGIWDPGLQSERTRLAWVRTGVMLSTGGIAATGLALRHGLPSAPLALAAGTFALAALAGAVLLTRTGVRFRRVQEALHGGRPIDSRPDALLAWLGTLCAVAGAVVFVLSS</sequence>
<feature type="transmembrane region" description="Helical" evidence="5">
    <location>
        <begin position="97"/>
        <end position="116"/>
    </location>
</feature>
<evidence type="ECO:0000256" key="4">
    <source>
        <dbReference type="ARBA" id="ARBA00023136"/>
    </source>
</evidence>
<keyword evidence="2 5" id="KW-0812">Transmembrane</keyword>